<protein>
    <recommendedName>
        <fullName evidence="6">PX domain-containing protein</fullName>
    </recommendedName>
</protein>
<dbReference type="SUPFAM" id="SSF64268">
    <property type="entry name" value="PX domain"/>
    <property type="match status" value="1"/>
</dbReference>
<accession>A0A0M0J8E7</accession>
<evidence type="ECO:0000256" key="1">
    <source>
        <dbReference type="SAM" id="MobiDB-lite"/>
    </source>
</evidence>
<dbReference type="Proteomes" id="UP000037460">
    <property type="component" value="Unassembled WGS sequence"/>
</dbReference>
<dbReference type="EMBL" id="JWZX01003266">
    <property type="protein sequence ID" value="KOO22617.1"/>
    <property type="molecule type" value="Genomic_DNA"/>
</dbReference>
<dbReference type="OrthoDB" id="41200at2759"/>
<feature type="region of interest" description="Disordered" evidence="1">
    <location>
        <begin position="1"/>
        <end position="24"/>
    </location>
</feature>
<sequence length="379" mass="40076">MAEVEAKPTTPPGPSPDATPAWFIAGPDLSSVGERRERNARDQVIAQLQTIFPETSTEDLAAAVVIGGDLQVIVDRILAMQAQDDAEAAVAATESGAGSSSSATPGPTRRVRFAAKMATSEPRQPMEQMTLAGTDAPPPPGILVTNGKAKASSSAAAAGGTGSRAGSSVDQFTDEQLADQMAASGITVEPTPGSARGARRDGSSVLGATLGGVLQNGTLDKLKTQSVEHLAAGALKLNARIIKTSNVLEEGLLTDKIVTLFVIEVRQLAFCWEVKRRYSEFYRFHELLVLQWTDLPPLPPKLLFSQECDDLAERMMALDSYLRALLASPALALSPLVCTFLDAIDVNSFRGQMLPRLQQMEADPGAAGEGMALQEEALH</sequence>
<dbReference type="PANTHER" id="PTHR22775">
    <property type="entry name" value="SORTING NEXIN"/>
    <property type="match status" value="1"/>
</dbReference>
<proteinExistence type="predicted"/>
<dbReference type="InterPro" id="IPR036871">
    <property type="entry name" value="PX_dom_sf"/>
</dbReference>
<dbReference type="InterPro" id="IPR001683">
    <property type="entry name" value="PX_dom"/>
</dbReference>
<dbReference type="GO" id="GO:0043130">
    <property type="term" value="F:ubiquitin binding"/>
    <property type="evidence" value="ECO:0007669"/>
    <property type="project" value="InterPro"/>
</dbReference>
<keyword evidence="5" id="KW-1185">Reference proteome</keyword>
<comment type="caution">
    <text evidence="4">The sequence shown here is derived from an EMBL/GenBank/DDBJ whole genome shotgun (WGS) entry which is preliminary data.</text>
</comment>
<evidence type="ECO:0000259" key="3">
    <source>
        <dbReference type="PROSITE" id="PS51140"/>
    </source>
</evidence>
<dbReference type="AlphaFoldDB" id="A0A0M0J8E7"/>
<dbReference type="PANTHER" id="PTHR22775:SF3">
    <property type="entry name" value="SORTING NEXIN-13"/>
    <property type="match status" value="1"/>
</dbReference>
<dbReference type="PROSITE" id="PS50195">
    <property type="entry name" value="PX"/>
    <property type="match status" value="1"/>
</dbReference>
<dbReference type="Pfam" id="PF00787">
    <property type="entry name" value="PX"/>
    <property type="match status" value="1"/>
</dbReference>
<evidence type="ECO:0000259" key="2">
    <source>
        <dbReference type="PROSITE" id="PS50195"/>
    </source>
</evidence>
<dbReference type="Gene3D" id="3.30.1520.10">
    <property type="entry name" value="Phox-like domain"/>
    <property type="match status" value="1"/>
</dbReference>
<dbReference type="GO" id="GO:0035091">
    <property type="term" value="F:phosphatidylinositol binding"/>
    <property type="evidence" value="ECO:0007669"/>
    <property type="project" value="InterPro"/>
</dbReference>
<name>A0A0M0J8E7_9EUKA</name>
<feature type="domain" description="CUE" evidence="3">
    <location>
        <begin position="40"/>
        <end position="82"/>
    </location>
</feature>
<evidence type="ECO:0000313" key="4">
    <source>
        <dbReference type="EMBL" id="KOO22617.1"/>
    </source>
</evidence>
<dbReference type="SMART" id="SM00312">
    <property type="entry name" value="PX"/>
    <property type="match status" value="1"/>
</dbReference>
<dbReference type="PROSITE" id="PS51140">
    <property type="entry name" value="CUE"/>
    <property type="match status" value="1"/>
</dbReference>
<feature type="domain" description="PX" evidence="2">
    <location>
        <begin position="239"/>
        <end position="348"/>
    </location>
</feature>
<evidence type="ECO:0000313" key="5">
    <source>
        <dbReference type="Proteomes" id="UP000037460"/>
    </source>
</evidence>
<dbReference type="InterPro" id="IPR003892">
    <property type="entry name" value="CUE"/>
</dbReference>
<evidence type="ECO:0008006" key="6">
    <source>
        <dbReference type="Google" id="ProtNLM"/>
    </source>
</evidence>
<gene>
    <name evidence="4" type="ORF">Ctob_001616</name>
</gene>
<organism evidence="4 5">
    <name type="scientific">Chrysochromulina tobinii</name>
    <dbReference type="NCBI Taxonomy" id="1460289"/>
    <lineage>
        <taxon>Eukaryota</taxon>
        <taxon>Haptista</taxon>
        <taxon>Haptophyta</taxon>
        <taxon>Prymnesiophyceae</taxon>
        <taxon>Prymnesiales</taxon>
        <taxon>Chrysochromulinaceae</taxon>
        <taxon>Chrysochromulina</taxon>
    </lineage>
</organism>
<reference evidence="5" key="1">
    <citation type="journal article" date="2015" name="PLoS Genet.">
        <title>Genome Sequence and Transcriptome Analyses of Chrysochromulina tobin: Metabolic Tools for Enhanced Algal Fitness in the Prominent Order Prymnesiales (Haptophyceae).</title>
        <authorList>
            <person name="Hovde B.T."/>
            <person name="Deodato C.R."/>
            <person name="Hunsperger H.M."/>
            <person name="Ryken S.A."/>
            <person name="Yost W."/>
            <person name="Jha R.K."/>
            <person name="Patterson J."/>
            <person name="Monnat R.J. Jr."/>
            <person name="Barlow S.B."/>
            <person name="Starkenburg S.R."/>
            <person name="Cattolico R.A."/>
        </authorList>
    </citation>
    <scope>NUCLEOTIDE SEQUENCE</scope>
    <source>
        <strain evidence="5">CCMP291</strain>
    </source>
</reference>